<keyword evidence="12" id="KW-1185">Reference proteome</keyword>
<dbReference type="Proteomes" id="UP000180098">
    <property type="component" value="Unassembled WGS sequence"/>
</dbReference>
<keyword evidence="4" id="KW-0997">Cell inner membrane</keyword>
<dbReference type="GO" id="GO:0005886">
    <property type="term" value="C:plasma membrane"/>
    <property type="evidence" value="ECO:0007669"/>
    <property type="project" value="UniProtKB-SubCell"/>
</dbReference>
<comment type="caution">
    <text evidence="11">The sequence shown here is derived from an EMBL/GenBank/DDBJ whole genome shotgun (WGS) entry which is preliminary data.</text>
</comment>
<feature type="domain" description="Tripartite ATP-independent periplasmic transporters DctQ component" evidence="10">
    <location>
        <begin position="23"/>
        <end position="154"/>
    </location>
</feature>
<evidence type="ECO:0000256" key="3">
    <source>
        <dbReference type="ARBA" id="ARBA00022475"/>
    </source>
</evidence>
<feature type="transmembrane region" description="Helical" evidence="9">
    <location>
        <begin position="85"/>
        <end position="108"/>
    </location>
</feature>
<feature type="transmembrane region" description="Helical" evidence="9">
    <location>
        <begin position="128"/>
        <end position="146"/>
    </location>
</feature>
<evidence type="ECO:0000256" key="6">
    <source>
        <dbReference type="ARBA" id="ARBA00022989"/>
    </source>
</evidence>
<keyword evidence="2" id="KW-0813">Transport</keyword>
<evidence type="ECO:0000256" key="7">
    <source>
        <dbReference type="ARBA" id="ARBA00023136"/>
    </source>
</evidence>
<dbReference type="GO" id="GO:0022857">
    <property type="term" value="F:transmembrane transporter activity"/>
    <property type="evidence" value="ECO:0007669"/>
    <property type="project" value="TreeGrafter"/>
</dbReference>
<gene>
    <name evidence="11" type="ORF">BKP35_11420</name>
</gene>
<evidence type="ECO:0000256" key="1">
    <source>
        <dbReference type="ARBA" id="ARBA00004429"/>
    </source>
</evidence>
<proteinExistence type="inferred from homology"/>
<evidence type="ECO:0000256" key="5">
    <source>
        <dbReference type="ARBA" id="ARBA00022692"/>
    </source>
</evidence>
<reference evidence="11 12" key="1">
    <citation type="submission" date="2016-10" db="EMBL/GenBank/DDBJ databases">
        <title>Draft genome sequences of four alkaliphilic bacteria belonging to the Anaerobacillus genus.</title>
        <authorList>
            <person name="Bassil N.M."/>
            <person name="Lloyd J.R."/>
        </authorList>
    </citation>
    <scope>NUCLEOTIDE SEQUENCE [LARGE SCALE GENOMIC DNA]</scope>
    <source>
        <strain evidence="11 12">DSM 15340</strain>
    </source>
</reference>
<dbReference type="OrthoDB" id="9815614at2"/>
<dbReference type="AlphaFoldDB" id="A0A1S2LGP8"/>
<keyword evidence="7 9" id="KW-0472">Membrane</keyword>
<dbReference type="InterPro" id="IPR007387">
    <property type="entry name" value="TRAP_DctQ"/>
</dbReference>
<evidence type="ECO:0000256" key="9">
    <source>
        <dbReference type="SAM" id="Phobius"/>
    </source>
</evidence>
<evidence type="ECO:0000259" key="10">
    <source>
        <dbReference type="Pfam" id="PF04290"/>
    </source>
</evidence>
<dbReference type="InterPro" id="IPR055348">
    <property type="entry name" value="DctQ"/>
</dbReference>
<dbReference type="PANTHER" id="PTHR35011:SF2">
    <property type="entry name" value="2,3-DIKETO-L-GULONATE TRAP TRANSPORTER SMALL PERMEASE PROTEIN YIAM"/>
    <property type="match status" value="1"/>
</dbReference>
<evidence type="ECO:0000256" key="4">
    <source>
        <dbReference type="ARBA" id="ARBA00022519"/>
    </source>
</evidence>
<dbReference type="PANTHER" id="PTHR35011">
    <property type="entry name" value="2,3-DIKETO-L-GULONATE TRAP TRANSPORTER SMALL PERMEASE PROTEIN YIAM"/>
    <property type="match status" value="1"/>
</dbReference>
<dbReference type="EMBL" id="MLQQ01000026">
    <property type="protein sequence ID" value="OIJ11551.1"/>
    <property type="molecule type" value="Genomic_DNA"/>
</dbReference>
<evidence type="ECO:0000313" key="12">
    <source>
        <dbReference type="Proteomes" id="UP000180098"/>
    </source>
</evidence>
<feature type="transmembrane region" description="Helical" evidence="9">
    <location>
        <begin position="47"/>
        <end position="64"/>
    </location>
</feature>
<evidence type="ECO:0000256" key="2">
    <source>
        <dbReference type="ARBA" id="ARBA00022448"/>
    </source>
</evidence>
<organism evidence="11 12">
    <name type="scientific">Anaerobacillus arseniciselenatis</name>
    <dbReference type="NCBI Taxonomy" id="85682"/>
    <lineage>
        <taxon>Bacteria</taxon>
        <taxon>Bacillati</taxon>
        <taxon>Bacillota</taxon>
        <taxon>Bacilli</taxon>
        <taxon>Bacillales</taxon>
        <taxon>Bacillaceae</taxon>
        <taxon>Anaerobacillus</taxon>
    </lineage>
</organism>
<sequence>MKIVNWLDEHFEEVFLVVLSTIMVVVIFSQVFMRYVMQSSLSWSEELARYCFIWLVYIGISYGVKKQRHIKVDAFLLLFKEKGKLVFNIIANLLFLAFAIYVVIYGYTITERFLELGQKSPANQIPMGLIYLAAPFGMAITSIRLIQNLIKQIKTLFGKDDFTVKTELERLRED</sequence>
<keyword evidence="6 9" id="KW-1133">Transmembrane helix</keyword>
<dbReference type="Pfam" id="PF04290">
    <property type="entry name" value="DctQ"/>
    <property type="match status" value="1"/>
</dbReference>
<comment type="subcellular location">
    <subcellularLocation>
        <location evidence="1">Cell inner membrane</location>
        <topology evidence="1">Multi-pass membrane protein</topology>
    </subcellularLocation>
</comment>
<keyword evidence="5 9" id="KW-0812">Transmembrane</keyword>
<evidence type="ECO:0000313" key="11">
    <source>
        <dbReference type="EMBL" id="OIJ11551.1"/>
    </source>
</evidence>
<feature type="transmembrane region" description="Helical" evidence="9">
    <location>
        <begin position="14"/>
        <end position="35"/>
    </location>
</feature>
<comment type="similarity">
    <text evidence="8">Belongs to the TRAP transporter small permease family.</text>
</comment>
<keyword evidence="3" id="KW-1003">Cell membrane</keyword>
<accession>A0A1S2LGP8</accession>
<dbReference type="GO" id="GO:0015740">
    <property type="term" value="P:C4-dicarboxylate transport"/>
    <property type="evidence" value="ECO:0007669"/>
    <property type="project" value="TreeGrafter"/>
</dbReference>
<name>A0A1S2LGP8_9BACI</name>
<protein>
    <submittedName>
        <fullName evidence="11">TRAP transporter small permease protein</fullName>
    </submittedName>
</protein>
<dbReference type="RefSeq" id="WP_071313484.1">
    <property type="nucleotide sequence ID" value="NZ_MLQQ01000026.1"/>
</dbReference>
<evidence type="ECO:0000256" key="8">
    <source>
        <dbReference type="ARBA" id="ARBA00038436"/>
    </source>
</evidence>